<dbReference type="InterPro" id="IPR029066">
    <property type="entry name" value="PLP-binding_barrel"/>
</dbReference>
<evidence type="ECO:0000313" key="8">
    <source>
        <dbReference type="Proteomes" id="UP001497623"/>
    </source>
</evidence>
<accession>A0AAV2PKJ8</accession>
<evidence type="ECO:0000256" key="4">
    <source>
        <dbReference type="PIRSR" id="PIRSR600821-50"/>
    </source>
</evidence>
<keyword evidence="3" id="KW-0413">Isomerase</keyword>
<dbReference type="GO" id="GO:0006522">
    <property type="term" value="P:alanine metabolic process"/>
    <property type="evidence" value="ECO:0007669"/>
    <property type="project" value="InterPro"/>
</dbReference>
<dbReference type="PANTHER" id="PTHR30511:SF0">
    <property type="entry name" value="ALANINE RACEMASE, CATABOLIC-RELATED"/>
    <property type="match status" value="1"/>
</dbReference>
<dbReference type="PRINTS" id="PR00992">
    <property type="entry name" value="ALARACEMASE"/>
</dbReference>
<dbReference type="EMBL" id="CAXKWB010000439">
    <property type="protein sequence ID" value="CAL4060862.1"/>
    <property type="molecule type" value="Genomic_DNA"/>
</dbReference>
<protein>
    <recommendedName>
        <fullName evidence="6">Alanine racemase C-terminal domain-containing protein</fullName>
    </recommendedName>
</protein>
<keyword evidence="8" id="KW-1185">Reference proteome</keyword>
<dbReference type="SUPFAM" id="SSF51419">
    <property type="entry name" value="PLP-binding barrel"/>
    <property type="match status" value="1"/>
</dbReference>
<comment type="caution">
    <text evidence="7">The sequence shown here is derived from an EMBL/GenBank/DDBJ whole genome shotgun (WGS) entry which is preliminary data.</text>
</comment>
<evidence type="ECO:0000256" key="3">
    <source>
        <dbReference type="ARBA" id="ARBA00023235"/>
    </source>
</evidence>
<dbReference type="Gene3D" id="2.40.37.10">
    <property type="entry name" value="Lyase, Ornithine Decarboxylase, Chain A, domain 1"/>
    <property type="match status" value="1"/>
</dbReference>
<dbReference type="GO" id="GO:0005829">
    <property type="term" value="C:cytosol"/>
    <property type="evidence" value="ECO:0007669"/>
    <property type="project" value="TreeGrafter"/>
</dbReference>
<reference evidence="7 8" key="1">
    <citation type="submission" date="2024-05" db="EMBL/GenBank/DDBJ databases">
        <authorList>
            <person name="Wallberg A."/>
        </authorList>
    </citation>
    <scope>NUCLEOTIDE SEQUENCE [LARGE SCALE GENOMIC DNA]</scope>
</reference>
<dbReference type="InterPro" id="IPR000821">
    <property type="entry name" value="Ala_racemase"/>
</dbReference>
<keyword evidence="2 4" id="KW-0663">Pyridoxal phosphate</keyword>
<feature type="non-terminal residue" evidence="7">
    <location>
        <position position="1"/>
    </location>
</feature>
<dbReference type="PANTHER" id="PTHR30511">
    <property type="entry name" value="ALANINE RACEMASE"/>
    <property type="match status" value="1"/>
</dbReference>
<evidence type="ECO:0000259" key="6">
    <source>
        <dbReference type="SMART" id="SM01005"/>
    </source>
</evidence>
<organism evidence="7 8">
    <name type="scientific">Meganyctiphanes norvegica</name>
    <name type="common">Northern krill</name>
    <name type="synonym">Thysanopoda norvegica</name>
    <dbReference type="NCBI Taxonomy" id="48144"/>
    <lineage>
        <taxon>Eukaryota</taxon>
        <taxon>Metazoa</taxon>
        <taxon>Ecdysozoa</taxon>
        <taxon>Arthropoda</taxon>
        <taxon>Crustacea</taxon>
        <taxon>Multicrustacea</taxon>
        <taxon>Malacostraca</taxon>
        <taxon>Eumalacostraca</taxon>
        <taxon>Eucarida</taxon>
        <taxon>Euphausiacea</taxon>
        <taxon>Euphausiidae</taxon>
        <taxon>Meganyctiphanes</taxon>
    </lineage>
</organism>
<name>A0AAV2PKJ8_MEGNR</name>
<dbReference type="InterPro" id="IPR009006">
    <property type="entry name" value="Ala_racemase/Decarboxylase_C"/>
</dbReference>
<dbReference type="Pfam" id="PF00842">
    <property type="entry name" value="Ala_racemase_C"/>
    <property type="match status" value="1"/>
</dbReference>
<dbReference type="Gene3D" id="3.20.20.10">
    <property type="entry name" value="Alanine racemase"/>
    <property type="match status" value="1"/>
</dbReference>
<evidence type="ECO:0000256" key="5">
    <source>
        <dbReference type="PIRSR" id="PIRSR600821-52"/>
    </source>
</evidence>
<feature type="binding site" evidence="5">
    <location>
        <position position="445"/>
    </location>
    <ligand>
        <name>substrate</name>
    </ligand>
</feature>
<dbReference type="GO" id="GO:0030170">
    <property type="term" value="F:pyridoxal phosphate binding"/>
    <property type="evidence" value="ECO:0007669"/>
    <property type="project" value="TreeGrafter"/>
</dbReference>
<dbReference type="NCBIfam" id="TIGR00492">
    <property type="entry name" value="alr"/>
    <property type="match status" value="1"/>
</dbReference>
<evidence type="ECO:0000256" key="2">
    <source>
        <dbReference type="ARBA" id="ARBA00022898"/>
    </source>
</evidence>
<dbReference type="SMART" id="SM01005">
    <property type="entry name" value="Ala_racemase_C"/>
    <property type="match status" value="1"/>
</dbReference>
<dbReference type="InterPro" id="IPR001608">
    <property type="entry name" value="Ala_racemase_N"/>
</dbReference>
<gene>
    <name evidence="7" type="ORF">MNOR_LOCUS1617</name>
</gene>
<dbReference type="InterPro" id="IPR011079">
    <property type="entry name" value="Ala_racemase_C"/>
</dbReference>
<sequence>CSSRCQDVVSIRLYTTQHINVAEGIIVFRINTVPKTPSFFMFRPYIHIVRPLGSLKNQYSQKLHYIPFCLKAKSFRRKSFGNNPAQITTWLIREVTSNRKSDNMGPSLLSTNGPLDAASTEDIAREAFSRVISPCIIHVNLDSVAHNVRLLKRMAGPNTELMGVVKGGAYGSGILPVVGVLKDEGCTHFAVATVGEGVYLRKHAITEKITTLGNLVSCEIPAVLQYQLMPSVGWINCFSTYNKDQLMYPDGTRLHVNINIDTGMSRFGVQPEDLPELINNLENLQVGIHSIYTHLQSSITEKDENQKQVDIYLKAIEPYKNRGIKFHVSATTGCVQNLCTDLDYIRPGGAITGLSSCSDRESASRFAEYGFRPAFSVIARPAFFKQLPAGRFVGYDGTYETRGEEWLANITTGWSDGLSRKLSNTGAVKRLLTGEKCPIVGRVSMDSIIIKLPEAPNQDELFKVITDDFDDETSAVGIGRMLGAAVYEVPGNWSTRLPRVYSHGGKVTQICQALEYTN</sequence>
<dbReference type="SUPFAM" id="SSF50621">
    <property type="entry name" value="Alanine racemase C-terminal domain-like"/>
    <property type="match status" value="1"/>
</dbReference>
<dbReference type="AlphaFoldDB" id="A0AAV2PKJ8"/>
<evidence type="ECO:0000313" key="7">
    <source>
        <dbReference type="EMBL" id="CAL4060862.1"/>
    </source>
</evidence>
<feature type="modified residue" description="N6-(pyridoxal phosphate)lysine" evidence="4">
    <location>
        <position position="166"/>
    </location>
</feature>
<dbReference type="GO" id="GO:0008784">
    <property type="term" value="F:alanine racemase activity"/>
    <property type="evidence" value="ECO:0007669"/>
    <property type="project" value="InterPro"/>
</dbReference>
<evidence type="ECO:0000256" key="1">
    <source>
        <dbReference type="ARBA" id="ARBA00001933"/>
    </source>
</evidence>
<dbReference type="Pfam" id="PF01168">
    <property type="entry name" value="Ala_racemase_N"/>
    <property type="match status" value="1"/>
</dbReference>
<proteinExistence type="predicted"/>
<feature type="binding site" evidence="5">
    <location>
        <position position="266"/>
    </location>
    <ligand>
        <name>substrate</name>
    </ligand>
</feature>
<feature type="domain" description="Alanine racemase C-terminal" evidence="6">
    <location>
        <begin position="374"/>
        <end position="502"/>
    </location>
</feature>
<comment type="cofactor">
    <cofactor evidence="1 4">
        <name>pyridoxal 5'-phosphate</name>
        <dbReference type="ChEBI" id="CHEBI:597326"/>
    </cofactor>
</comment>
<dbReference type="CDD" id="cd00430">
    <property type="entry name" value="PLPDE_III_AR"/>
    <property type="match status" value="1"/>
</dbReference>
<dbReference type="Proteomes" id="UP001497623">
    <property type="component" value="Unassembled WGS sequence"/>
</dbReference>